<dbReference type="EMBL" id="PYMJ01000018">
    <property type="protein sequence ID" value="PSU46866.1"/>
    <property type="molecule type" value="Genomic_DNA"/>
</dbReference>
<proteinExistence type="predicted"/>
<organism evidence="1 2">
    <name type="scientific">Photobacterium frigidiphilum</name>
    <dbReference type="NCBI Taxonomy" id="264736"/>
    <lineage>
        <taxon>Bacteria</taxon>
        <taxon>Pseudomonadati</taxon>
        <taxon>Pseudomonadota</taxon>
        <taxon>Gammaproteobacteria</taxon>
        <taxon>Vibrionales</taxon>
        <taxon>Vibrionaceae</taxon>
        <taxon>Photobacterium</taxon>
    </lineage>
</organism>
<dbReference type="InterPro" id="IPR021734">
    <property type="entry name" value="DUF3303"/>
</dbReference>
<accession>A0A2T3JDA3</accession>
<protein>
    <submittedName>
        <fullName evidence="1">DUF3303 domain-containing protein</fullName>
    </submittedName>
</protein>
<comment type="caution">
    <text evidence="1">The sequence shown here is derived from an EMBL/GenBank/DDBJ whole genome shotgun (WGS) entry which is preliminary data.</text>
</comment>
<dbReference type="OrthoDB" id="6882086at2"/>
<dbReference type="Pfam" id="PF11746">
    <property type="entry name" value="DUF3303"/>
    <property type="match status" value="1"/>
</dbReference>
<reference evidence="1 2" key="1">
    <citation type="submission" date="2018-01" db="EMBL/GenBank/DDBJ databases">
        <title>Whole genome sequencing of Histamine producing bacteria.</title>
        <authorList>
            <person name="Butler K."/>
        </authorList>
    </citation>
    <scope>NUCLEOTIDE SEQUENCE [LARGE SCALE GENOMIC DNA]</scope>
    <source>
        <strain evidence="1 2">JCM 12947</strain>
    </source>
</reference>
<dbReference type="RefSeq" id="WP_107243766.1">
    <property type="nucleotide sequence ID" value="NZ_PYMJ01000018.1"/>
</dbReference>
<keyword evidence="2" id="KW-1185">Reference proteome</keyword>
<dbReference type="Proteomes" id="UP000240987">
    <property type="component" value="Unassembled WGS sequence"/>
</dbReference>
<name>A0A2T3JDA3_9GAMM</name>
<evidence type="ECO:0000313" key="2">
    <source>
        <dbReference type="Proteomes" id="UP000240987"/>
    </source>
</evidence>
<evidence type="ECO:0000313" key="1">
    <source>
        <dbReference type="EMBL" id="PSU46866.1"/>
    </source>
</evidence>
<sequence>MKYVISWFERPQGSPMEYENAQKRILEVFEQWKAPANFKIEFFVIRVGEWGGHMLVECDDPVTVHKHCSMFPVFEFEARPVIEVEEAVRGELEVIAWRDGLSIK</sequence>
<dbReference type="AlphaFoldDB" id="A0A2T3JDA3"/>
<gene>
    <name evidence="1" type="ORF">C9J12_16795</name>
</gene>